<keyword evidence="2" id="KW-1185">Reference proteome</keyword>
<dbReference type="KEGG" id="fsm:CCS41_10720"/>
<dbReference type="STRING" id="1878942.GCA_900128755_01091"/>
<dbReference type="AlphaFoldDB" id="A0A2U8I6N4"/>
<dbReference type="Proteomes" id="UP000261875">
    <property type="component" value="Chromosome"/>
</dbReference>
<evidence type="ECO:0000313" key="2">
    <source>
        <dbReference type="Proteomes" id="UP000261875"/>
    </source>
</evidence>
<reference evidence="1 2" key="1">
    <citation type="submission" date="2017-05" db="EMBL/GenBank/DDBJ databases">
        <title>Genome sequence of Candidatus Fukatsuia symbiotica and Candidatus Hamiltonella defensa from Acyrthosiphon pisum strain 5D.</title>
        <authorList>
            <person name="Patel V.A."/>
            <person name="Chevignon G."/>
            <person name="Russell J.A."/>
            <person name="Oliver K.M."/>
        </authorList>
    </citation>
    <scope>NUCLEOTIDE SEQUENCE [LARGE SCALE GENOMIC DNA]</scope>
    <source>
        <strain evidence="1 2">5D</strain>
    </source>
</reference>
<proteinExistence type="predicted"/>
<dbReference type="InterPro" id="IPR025612">
    <property type="entry name" value="YqjK"/>
</dbReference>
<dbReference type="Pfam" id="PF13997">
    <property type="entry name" value="YqjK"/>
    <property type="match status" value="1"/>
</dbReference>
<evidence type="ECO:0000313" key="1">
    <source>
        <dbReference type="EMBL" id="AWK14836.1"/>
    </source>
</evidence>
<gene>
    <name evidence="1" type="ORF">CCS41_10720</name>
</gene>
<accession>A0A2U8I6N4</accession>
<protein>
    <submittedName>
        <fullName evidence="1">Cell division protein FtsH</fullName>
    </submittedName>
</protein>
<sequence length="94" mass="11513">MNRQQREQEKNKLLYVIEQQRQDLADHNARWRQVVTSYDRGWLKVVGMRKYLLIGSSLLVLYAVRHPRFIFRWSKRTIGTWGAIRLLRRNLFLR</sequence>
<dbReference type="GO" id="GO:0051301">
    <property type="term" value="P:cell division"/>
    <property type="evidence" value="ECO:0007669"/>
    <property type="project" value="UniProtKB-KW"/>
</dbReference>
<dbReference type="RefSeq" id="WP_072549996.1">
    <property type="nucleotide sequence ID" value="NZ_CP021659.1"/>
</dbReference>
<dbReference type="EMBL" id="CP021659">
    <property type="protein sequence ID" value="AWK14836.1"/>
    <property type="molecule type" value="Genomic_DNA"/>
</dbReference>
<keyword evidence="1" id="KW-0132">Cell division</keyword>
<dbReference type="OrthoDB" id="6504948at2"/>
<keyword evidence="1" id="KW-0131">Cell cycle</keyword>
<name>A0A2U8I6N4_9GAMM</name>
<organism evidence="1 2">
    <name type="scientific">Candidatus Fukatsuia symbiotica</name>
    <dbReference type="NCBI Taxonomy" id="1878942"/>
    <lineage>
        <taxon>Bacteria</taxon>
        <taxon>Pseudomonadati</taxon>
        <taxon>Pseudomonadota</taxon>
        <taxon>Gammaproteobacteria</taxon>
        <taxon>Enterobacterales</taxon>
        <taxon>Yersiniaceae</taxon>
        <taxon>Candidatus Fukatsuia</taxon>
    </lineage>
</organism>